<keyword evidence="10" id="KW-1185">Reference proteome</keyword>
<proteinExistence type="inferred from homology"/>
<dbReference type="PRINTS" id="PR00463">
    <property type="entry name" value="EP450I"/>
</dbReference>
<accession>M1AQU8</accession>
<dbReference type="HOGENOM" id="CLU_001570_15_1_1"/>
<dbReference type="Proteomes" id="UP000011115">
    <property type="component" value="Unassembled WGS sequence"/>
</dbReference>
<dbReference type="EnsemblPlants" id="PGSC0003DMT400028221">
    <property type="protein sequence ID" value="PGSC0003DMT400028221"/>
    <property type="gene ID" value="PGSC0003DMG400010882"/>
</dbReference>
<evidence type="ECO:0000256" key="2">
    <source>
        <dbReference type="ARBA" id="ARBA00022692"/>
    </source>
</evidence>
<evidence type="ECO:0000256" key="6">
    <source>
        <dbReference type="ARBA" id="ARBA00023004"/>
    </source>
</evidence>
<keyword evidence="4" id="KW-0472">Membrane</keyword>
<feature type="binding site" description="axial binding residue" evidence="7">
    <location>
        <position position="204"/>
    </location>
    <ligand>
        <name>heme</name>
        <dbReference type="ChEBI" id="CHEBI:30413"/>
    </ligand>
    <ligandPart>
        <name>Fe</name>
        <dbReference type="ChEBI" id="CHEBI:18248"/>
    </ligandPart>
</feature>
<dbReference type="Gene3D" id="1.10.630.10">
    <property type="entry name" value="Cytochrome P450"/>
    <property type="match status" value="2"/>
</dbReference>
<keyword evidence="7 8" id="KW-0349">Heme</keyword>
<evidence type="ECO:0000256" key="7">
    <source>
        <dbReference type="PIRSR" id="PIRSR602401-1"/>
    </source>
</evidence>
<name>M1AQU8_SOLTU</name>
<dbReference type="eggNOG" id="KOG0157">
    <property type="taxonomic scope" value="Eukaryota"/>
</dbReference>
<sequence>MEEPIDILLAMKRPTFEVLMRILIGDGVDHDLVDVLFEETIYLIRGCHGLPFNIPGSSYNRGLKARGAMAKIYQHILDERKVMIGKNKTRGKSNILLDMMLDTQDDDEQGKGFNDEKIIAMLVSYTFAGFESVGLVASTAIMYLQKYPHFLNKAKEEQEDIVKRRSPSNEGLNFHEIKQMKYLSNDLEPKPASFLPFGVGPKMCPGANLARLEVSVILHYFLLYYRYSSFIT</sequence>
<evidence type="ECO:0000256" key="3">
    <source>
        <dbReference type="ARBA" id="ARBA00022723"/>
    </source>
</evidence>
<reference evidence="10" key="1">
    <citation type="journal article" date="2011" name="Nature">
        <title>Genome sequence and analysis of the tuber crop potato.</title>
        <authorList>
            <consortium name="The Potato Genome Sequencing Consortium"/>
        </authorList>
    </citation>
    <scope>NUCLEOTIDE SEQUENCE [LARGE SCALE GENOMIC DNA]</scope>
    <source>
        <strain evidence="10">cv. DM1-3 516 R44</strain>
    </source>
</reference>
<evidence type="ECO:0000256" key="8">
    <source>
        <dbReference type="RuleBase" id="RU000461"/>
    </source>
</evidence>
<dbReference type="AlphaFoldDB" id="M1AQU8"/>
<evidence type="ECO:0000256" key="1">
    <source>
        <dbReference type="ARBA" id="ARBA00004167"/>
    </source>
</evidence>
<dbReference type="PANTHER" id="PTHR24286">
    <property type="entry name" value="CYTOCHROME P450 26"/>
    <property type="match status" value="1"/>
</dbReference>
<keyword evidence="6 7" id="KW-0408">Iron</keyword>
<comment type="subcellular location">
    <subcellularLocation>
        <location evidence="1">Membrane</location>
        <topology evidence="1">Single-pass membrane protein</topology>
    </subcellularLocation>
</comment>
<dbReference type="InterPro" id="IPR001128">
    <property type="entry name" value="Cyt_P450"/>
</dbReference>
<dbReference type="PROSITE" id="PS00086">
    <property type="entry name" value="CYTOCHROME_P450"/>
    <property type="match status" value="1"/>
</dbReference>
<dbReference type="PaxDb" id="4113-PGSC0003DMT400028221"/>
<keyword evidence="8" id="KW-0503">Monooxygenase</keyword>
<dbReference type="Pfam" id="PF00067">
    <property type="entry name" value="p450"/>
    <property type="match status" value="2"/>
</dbReference>
<keyword evidence="2" id="KW-0812">Transmembrane</keyword>
<dbReference type="InterPro" id="IPR017972">
    <property type="entry name" value="Cyt_P450_CS"/>
</dbReference>
<dbReference type="GO" id="GO:0020037">
    <property type="term" value="F:heme binding"/>
    <property type="evidence" value="ECO:0007669"/>
    <property type="project" value="InterPro"/>
</dbReference>
<evidence type="ECO:0000256" key="4">
    <source>
        <dbReference type="ARBA" id="ARBA00022989"/>
    </source>
</evidence>
<comment type="similarity">
    <text evidence="8">Belongs to the cytochrome P450 family.</text>
</comment>
<organism evidence="9 10">
    <name type="scientific">Solanum tuberosum</name>
    <name type="common">Potato</name>
    <dbReference type="NCBI Taxonomy" id="4113"/>
    <lineage>
        <taxon>Eukaryota</taxon>
        <taxon>Viridiplantae</taxon>
        <taxon>Streptophyta</taxon>
        <taxon>Embryophyta</taxon>
        <taxon>Tracheophyta</taxon>
        <taxon>Spermatophyta</taxon>
        <taxon>Magnoliopsida</taxon>
        <taxon>eudicotyledons</taxon>
        <taxon>Gunneridae</taxon>
        <taxon>Pentapetalae</taxon>
        <taxon>asterids</taxon>
        <taxon>lamiids</taxon>
        <taxon>Solanales</taxon>
        <taxon>Solanaceae</taxon>
        <taxon>Solanoideae</taxon>
        <taxon>Solaneae</taxon>
        <taxon>Solanum</taxon>
    </lineage>
</organism>
<keyword evidence="3 7" id="KW-0479">Metal-binding</keyword>
<evidence type="ECO:0000313" key="9">
    <source>
        <dbReference type="EnsemblPlants" id="PGSC0003DMT400028221"/>
    </source>
</evidence>
<dbReference type="GO" id="GO:0051777">
    <property type="term" value="F:ent-kaurenoic acid monooxygenase activity"/>
    <property type="evidence" value="ECO:0000318"/>
    <property type="project" value="GO_Central"/>
</dbReference>
<evidence type="ECO:0000256" key="5">
    <source>
        <dbReference type="ARBA" id="ARBA00023002"/>
    </source>
</evidence>
<dbReference type="InterPro" id="IPR036396">
    <property type="entry name" value="Cyt_P450_sf"/>
</dbReference>
<dbReference type="InterPro" id="IPR002401">
    <property type="entry name" value="Cyt_P450_E_grp-I"/>
</dbReference>
<dbReference type="GO" id="GO:0005783">
    <property type="term" value="C:endoplasmic reticulum"/>
    <property type="evidence" value="ECO:0000318"/>
    <property type="project" value="GO_Central"/>
</dbReference>
<dbReference type="InParanoid" id="M1AQU8"/>
<dbReference type="GO" id="GO:0005506">
    <property type="term" value="F:iron ion binding"/>
    <property type="evidence" value="ECO:0007669"/>
    <property type="project" value="InterPro"/>
</dbReference>
<reference evidence="9" key="2">
    <citation type="submission" date="2015-06" db="UniProtKB">
        <authorList>
            <consortium name="EnsemblPlants"/>
        </authorList>
    </citation>
    <scope>IDENTIFICATION</scope>
    <source>
        <strain evidence="9">DM1-3 516 R44</strain>
    </source>
</reference>
<keyword evidence="4" id="KW-1133">Transmembrane helix</keyword>
<dbReference type="Gramene" id="PGSC0003DMT400028221">
    <property type="protein sequence ID" value="PGSC0003DMT400028221"/>
    <property type="gene ID" value="PGSC0003DMG400010882"/>
</dbReference>
<dbReference type="SUPFAM" id="SSF48264">
    <property type="entry name" value="Cytochrome P450"/>
    <property type="match status" value="1"/>
</dbReference>
<comment type="cofactor">
    <cofactor evidence="7">
        <name>heme</name>
        <dbReference type="ChEBI" id="CHEBI:30413"/>
    </cofactor>
</comment>
<dbReference type="PANTHER" id="PTHR24286:SF350">
    <property type="entry name" value="ENT-KAURENOIC ACID OXIDASE 1-LIKE"/>
    <property type="match status" value="1"/>
</dbReference>
<protein>
    <submittedName>
        <fullName evidence="9">Cytochrome P450 monooxygenase</fullName>
    </submittedName>
</protein>
<evidence type="ECO:0000313" key="10">
    <source>
        <dbReference type="Proteomes" id="UP000011115"/>
    </source>
</evidence>
<dbReference type="GO" id="GO:0048868">
    <property type="term" value="P:pollen tube development"/>
    <property type="evidence" value="ECO:0000318"/>
    <property type="project" value="GO_Central"/>
</dbReference>
<keyword evidence="5 8" id="KW-0560">Oxidoreductase</keyword>
<dbReference type="GO" id="GO:0016020">
    <property type="term" value="C:membrane"/>
    <property type="evidence" value="ECO:0007669"/>
    <property type="project" value="UniProtKB-SubCell"/>
</dbReference>